<protein>
    <submittedName>
        <fullName evidence="8">Lysophospholipid acyltransferase family protein</fullName>
    </submittedName>
</protein>
<name>A0A7D4UQ31_9SPHI</name>
<evidence type="ECO:0000256" key="6">
    <source>
        <dbReference type="ARBA" id="ARBA00023315"/>
    </source>
</evidence>
<dbReference type="InterPro" id="IPR004960">
    <property type="entry name" value="LipA_acyltrans"/>
</dbReference>
<keyword evidence="4 8" id="KW-0808">Transferase</keyword>
<evidence type="ECO:0000313" key="8">
    <source>
        <dbReference type="EMBL" id="QKJ31860.1"/>
    </source>
</evidence>
<evidence type="ECO:0000313" key="9">
    <source>
        <dbReference type="Proteomes" id="UP000505355"/>
    </source>
</evidence>
<dbReference type="RefSeq" id="WP_173416515.1">
    <property type="nucleotide sequence ID" value="NZ_CP054139.1"/>
</dbReference>
<evidence type="ECO:0000256" key="1">
    <source>
        <dbReference type="ARBA" id="ARBA00004533"/>
    </source>
</evidence>
<comment type="subcellular location">
    <subcellularLocation>
        <location evidence="1">Cell inner membrane</location>
    </subcellularLocation>
</comment>
<dbReference type="GO" id="GO:0009247">
    <property type="term" value="P:glycolipid biosynthetic process"/>
    <property type="evidence" value="ECO:0007669"/>
    <property type="project" value="UniProtKB-ARBA"/>
</dbReference>
<dbReference type="GO" id="GO:0016746">
    <property type="term" value="F:acyltransferase activity"/>
    <property type="evidence" value="ECO:0007669"/>
    <property type="project" value="UniProtKB-KW"/>
</dbReference>
<dbReference type="KEGG" id="mmab:HQ865_19530"/>
<keyword evidence="3" id="KW-0997">Cell inner membrane</keyword>
<dbReference type="EMBL" id="CP054139">
    <property type="protein sequence ID" value="QKJ31860.1"/>
    <property type="molecule type" value="Genomic_DNA"/>
</dbReference>
<keyword evidence="2" id="KW-1003">Cell membrane</keyword>
<proteinExistence type="predicted"/>
<organism evidence="8 9">
    <name type="scientific">Mucilaginibacter mali</name>
    <dbReference type="NCBI Taxonomy" id="2740462"/>
    <lineage>
        <taxon>Bacteria</taxon>
        <taxon>Pseudomonadati</taxon>
        <taxon>Bacteroidota</taxon>
        <taxon>Sphingobacteriia</taxon>
        <taxon>Sphingobacteriales</taxon>
        <taxon>Sphingobacteriaceae</taxon>
        <taxon>Mucilaginibacter</taxon>
    </lineage>
</organism>
<dbReference type="AlphaFoldDB" id="A0A7D4UQ31"/>
<evidence type="ECO:0000256" key="5">
    <source>
        <dbReference type="ARBA" id="ARBA00023136"/>
    </source>
</evidence>
<keyword evidence="7" id="KW-0812">Transmembrane</keyword>
<feature type="transmembrane region" description="Helical" evidence="7">
    <location>
        <begin position="12"/>
        <end position="40"/>
    </location>
</feature>
<dbReference type="CDD" id="cd07984">
    <property type="entry name" value="LPLAT_LABLAT-like"/>
    <property type="match status" value="1"/>
</dbReference>
<dbReference type="PIRSF" id="PIRSF026649">
    <property type="entry name" value="MsbB"/>
    <property type="match status" value="1"/>
</dbReference>
<evidence type="ECO:0000256" key="3">
    <source>
        <dbReference type="ARBA" id="ARBA00022519"/>
    </source>
</evidence>
<dbReference type="PANTHER" id="PTHR30606:SF10">
    <property type="entry name" value="PHOSPHATIDYLINOSITOL MANNOSIDE ACYLTRANSFERASE"/>
    <property type="match status" value="1"/>
</dbReference>
<keyword evidence="6 8" id="KW-0012">Acyltransferase</keyword>
<evidence type="ECO:0000256" key="4">
    <source>
        <dbReference type="ARBA" id="ARBA00022679"/>
    </source>
</evidence>
<sequence>MAKKAFSVLALGLLYLVSLLPFWLLYIIADGIFVILYYVVRYRRKVIDNNLENSFPEKTKTERDTIRKQYTRYLASMMVETIKLLTISQKEVTKRVKVPNPELITEAFAKGQSVIGILGHYGNWEMNALRFSQLYNERRIIVYKPLSNKLFNNIFLKMRSKFGATLVSMKDTMRKLVTYKNERTVTVLVGDQTPARPDVKYFTNFLNQQTAVFLGAEKLAKLTNSVVVFCDIRVIKRGYYQCTFVPLFANPKQTTGHEITNAHVQYLEQVIRQQPQYWLWSHRRWKFAPGDIVNAASL</sequence>
<dbReference type="Pfam" id="PF03279">
    <property type="entry name" value="Lip_A_acyltrans"/>
    <property type="match status" value="1"/>
</dbReference>
<accession>A0A7D4UQ31</accession>
<evidence type="ECO:0000256" key="7">
    <source>
        <dbReference type="SAM" id="Phobius"/>
    </source>
</evidence>
<dbReference type="GO" id="GO:0005886">
    <property type="term" value="C:plasma membrane"/>
    <property type="evidence" value="ECO:0007669"/>
    <property type="project" value="UniProtKB-SubCell"/>
</dbReference>
<reference evidence="8 9" key="1">
    <citation type="submission" date="2020-05" db="EMBL/GenBank/DDBJ databases">
        <title>Mucilaginibacter mali sp. nov.</title>
        <authorList>
            <person name="Kim H.S."/>
            <person name="Lee K.C."/>
            <person name="Suh M.K."/>
            <person name="Kim J.-S."/>
            <person name="Han K.-I."/>
            <person name="Eom M.K."/>
            <person name="Shin Y.K."/>
            <person name="Lee J.-S."/>
        </authorList>
    </citation>
    <scope>NUCLEOTIDE SEQUENCE [LARGE SCALE GENOMIC DNA]</scope>
    <source>
        <strain evidence="8 9">G2-14</strain>
    </source>
</reference>
<dbReference type="PANTHER" id="PTHR30606">
    <property type="entry name" value="LIPID A BIOSYNTHESIS LAUROYL ACYLTRANSFERASE"/>
    <property type="match status" value="1"/>
</dbReference>
<keyword evidence="5 7" id="KW-0472">Membrane</keyword>
<keyword evidence="9" id="KW-1185">Reference proteome</keyword>
<keyword evidence="7" id="KW-1133">Transmembrane helix</keyword>
<dbReference type="Proteomes" id="UP000505355">
    <property type="component" value="Chromosome"/>
</dbReference>
<gene>
    <name evidence="8" type="ORF">HQ865_19530</name>
</gene>
<evidence type="ECO:0000256" key="2">
    <source>
        <dbReference type="ARBA" id="ARBA00022475"/>
    </source>
</evidence>